<accession>A0A1G4JVA2</accession>
<dbReference type="STRING" id="1230905.A0A1G4JVA2"/>
<name>A0A1G4JVA2_9SACH</name>
<dbReference type="GO" id="GO:0016020">
    <property type="term" value="C:membrane"/>
    <property type="evidence" value="ECO:0007669"/>
    <property type="project" value="TreeGrafter"/>
</dbReference>
<feature type="transmembrane region" description="Helical" evidence="1">
    <location>
        <begin position="297"/>
        <end position="315"/>
    </location>
</feature>
<keyword evidence="4" id="KW-1185">Reference proteome</keyword>
<dbReference type="OrthoDB" id="2140105at2759"/>
<keyword evidence="1" id="KW-0472">Membrane</keyword>
<protein>
    <submittedName>
        <fullName evidence="3">LAMI_0F00166g1_1</fullName>
    </submittedName>
</protein>
<dbReference type="AlphaFoldDB" id="A0A1G4JVA2"/>
<dbReference type="PANTHER" id="PTHR34814:SF2">
    <property type="entry name" value="DUF3533 DOMAIN-CONTAINING PROTEIN"/>
    <property type="match status" value="1"/>
</dbReference>
<evidence type="ECO:0000256" key="1">
    <source>
        <dbReference type="SAM" id="Phobius"/>
    </source>
</evidence>
<evidence type="ECO:0000259" key="2">
    <source>
        <dbReference type="Pfam" id="PF12051"/>
    </source>
</evidence>
<feature type="transmembrane region" description="Helical" evidence="1">
    <location>
        <begin position="26"/>
        <end position="47"/>
    </location>
</feature>
<feature type="transmembrane region" description="Helical" evidence="1">
    <location>
        <begin position="221"/>
        <end position="241"/>
    </location>
</feature>
<reference evidence="4" key="1">
    <citation type="submission" date="2016-03" db="EMBL/GenBank/DDBJ databases">
        <authorList>
            <person name="Devillers H."/>
        </authorList>
    </citation>
    <scope>NUCLEOTIDE SEQUENCE [LARGE SCALE GENOMIC DNA]</scope>
</reference>
<dbReference type="InterPro" id="IPR022703">
    <property type="entry name" value="DUF3533"/>
</dbReference>
<dbReference type="PANTHER" id="PTHR34814">
    <property type="entry name" value="NITROSOGUANIDINE RESISTANCE PROTEIN SNG1"/>
    <property type="match status" value="1"/>
</dbReference>
<evidence type="ECO:0000313" key="4">
    <source>
        <dbReference type="Proteomes" id="UP000191024"/>
    </source>
</evidence>
<keyword evidence="1" id="KW-0812">Transmembrane</keyword>
<sequence>MDNKRASSRRFNNPVQWQNKKEFFKIFGILSILLWLLFLSTMCYLYGSTWKFPSRVQAFHILYVDYDQGVIGKSVDQAYERLRGPSFLTLDKADTARFPSIEDVVDEVKKNKYWGAFLVHPDSSDRLSEAIQGGEAASKYGSSPALTYVWNEVRYPPITDEAIEGSFTGLVEATRQSYNALYASQAMQNLNSSSPQALQAFLDPVPFSSINLMPTLQGTKLFYNTVGMVMPILQQFFFLLILNGLSYELKIYKELSFQATLLLRTIASVAFTFGASLCTAGYIWAFREAWQVNGNQFVLSWMVYWLLMYVHLLILDCCTAFLPPPALPFVVLPYIIINITGTISPFEINPGFYRWAYALPAKEAYDVLTDIWSGGYVPSLYRALPVVFSWLVAASVVAVFGHRFRYRALLRKLREADETAEKRVSTSVSPTFTDVNINRHIEEDMDSEV</sequence>
<dbReference type="InterPro" id="IPR053001">
    <property type="entry name" value="MNNG_permease-like"/>
</dbReference>
<feature type="transmembrane region" description="Helical" evidence="1">
    <location>
        <begin position="383"/>
        <end position="404"/>
    </location>
</feature>
<feature type="domain" description="DUF3533" evidence="2">
    <location>
        <begin position="32"/>
        <end position="393"/>
    </location>
</feature>
<gene>
    <name evidence="3" type="ORF">LAMI_0F00166G</name>
</gene>
<dbReference type="Pfam" id="PF12051">
    <property type="entry name" value="DUF3533"/>
    <property type="match status" value="1"/>
</dbReference>
<evidence type="ECO:0000313" key="3">
    <source>
        <dbReference type="EMBL" id="SCU94915.1"/>
    </source>
</evidence>
<feature type="transmembrane region" description="Helical" evidence="1">
    <location>
        <begin position="261"/>
        <end position="285"/>
    </location>
</feature>
<feature type="transmembrane region" description="Helical" evidence="1">
    <location>
        <begin position="327"/>
        <end position="346"/>
    </location>
</feature>
<dbReference type="EMBL" id="LT598467">
    <property type="protein sequence ID" value="SCU94915.1"/>
    <property type="molecule type" value="Genomic_DNA"/>
</dbReference>
<dbReference type="Proteomes" id="UP000191024">
    <property type="component" value="Chromosome F"/>
</dbReference>
<keyword evidence="1" id="KW-1133">Transmembrane helix</keyword>
<organism evidence="3 4">
    <name type="scientific">Lachancea mirantina</name>
    <dbReference type="NCBI Taxonomy" id="1230905"/>
    <lineage>
        <taxon>Eukaryota</taxon>
        <taxon>Fungi</taxon>
        <taxon>Dikarya</taxon>
        <taxon>Ascomycota</taxon>
        <taxon>Saccharomycotina</taxon>
        <taxon>Saccharomycetes</taxon>
        <taxon>Saccharomycetales</taxon>
        <taxon>Saccharomycetaceae</taxon>
        <taxon>Lachancea</taxon>
    </lineage>
</organism>
<proteinExistence type="predicted"/>